<sequence>MTTLTALVEKTVCKKKYIRFPLPYYLTITLIYSYIYLFYYEKINILNHIQYVIN</sequence>
<keyword evidence="1" id="KW-0812">Transmembrane</keyword>
<gene>
    <name evidence="2" type="ORF">XBFM1_320079</name>
</gene>
<protein>
    <submittedName>
        <fullName evidence="2">Uncharacterized protein</fullName>
    </submittedName>
</protein>
<accession>A0A077NYT9</accession>
<evidence type="ECO:0000256" key="1">
    <source>
        <dbReference type="SAM" id="Phobius"/>
    </source>
</evidence>
<comment type="caution">
    <text evidence="2">The sequence shown here is derived from an EMBL/GenBank/DDBJ whole genome shotgun (WGS) entry which is preliminary data.</text>
</comment>
<reference evidence="2" key="1">
    <citation type="submission" date="2013-07" db="EMBL/GenBank/DDBJ databases">
        <title>Sub-species coevolution in mutualistic symbiosis.</title>
        <authorList>
            <person name="Murfin K."/>
            <person name="Klassen J."/>
            <person name="Lee M."/>
            <person name="Forst S."/>
            <person name="Stock P."/>
            <person name="Goodrich-Blair H."/>
        </authorList>
    </citation>
    <scope>NUCLEOTIDE SEQUENCE [LARGE SCALE GENOMIC DNA]</scope>
    <source>
        <strain evidence="2">Feltiae Moldova</strain>
    </source>
</reference>
<name>A0A077NYT9_XENBV</name>
<dbReference type="HOGENOM" id="CLU_3105415_0_0_6"/>
<dbReference type="Proteomes" id="UP000028487">
    <property type="component" value="Unassembled WGS sequence"/>
</dbReference>
<dbReference type="AlphaFoldDB" id="A0A077NYT9"/>
<dbReference type="EMBL" id="CBSV010000202">
    <property type="protein sequence ID" value="CDH02741.1"/>
    <property type="molecule type" value="Genomic_DNA"/>
</dbReference>
<organism evidence="2">
    <name type="scientific">Xenorhabdus bovienii str. feltiae Moldova</name>
    <dbReference type="NCBI Taxonomy" id="1398200"/>
    <lineage>
        <taxon>Bacteria</taxon>
        <taxon>Pseudomonadati</taxon>
        <taxon>Pseudomonadota</taxon>
        <taxon>Gammaproteobacteria</taxon>
        <taxon>Enterobacterales</taxon>
        <taxon>Morganellaceae</taxon>
        <taxon>Xenorhabdus</taxon>
    </lineage>
</organism>
<feature type="transmembrane region" description="Helical" evidence="1">
    <location>
        <begin position="22"/>
        <end position="40"/>
    </location>
</feature>
<proteinExistence type="predicted"/>
<evidence type="ECO:0000313" key="2">
    <source>
        <dbReference type="EMBL" id="CDH02741.1"/>
    </source>
</evidence>
<keyword evidence="1" id="KW-1133">Transmembrane helix</keyword>
<keyword evidence="1" id="KW-0472">Membrane</keyword>